<gene>
    <name evidence="5" type="primary">Ank3-0</name>
    <name evidence="5" type="ORF">CTRI78_v011789</name>
</gene>
<dbReference type="SUPFAM" id="SSF48403">
    <property type="entry name" value="Ankyrin repeat"/>
    <property type="match status" value="2"/>
</dbReference>
<dbReference type="PROSITE" id="PS50088">
    <property type="entry name" value="ANK_REPEAT"/>
    <property type="match status" value="2"/>
</dbReference>
<keyword evidence="2 3" id="KW-0040">ANK repeat</keyword>
<proteinExistence type="predicted"/>
<dbReference type="AlphaFoldDB" id="A0A4R8Q916"/>
<comment type="caution">
    <text evidence="5">The sequence shown here is derived from an EMBL/GenBank/DDBJ whole genome shotgun (WGS) entry which is preliminary data.</text>
</comment>
<evidence type="ECO:0000256" key="2">
    <source>
        <dbReference type="ARBA" id="ARBA00023043"/>
    </source>
</evidence>
<evidence type="ECO:0000313" key="6">
    <source>
        <dbReference type="Proteomes" id="UP000295703"/>
    </source>
</evidence>
<protein>
    <submittedName>
        <fullName evidence="5">Ankyrin-3</fullName>
    </submittedName>
</protein>
<accession>A0A4R8Q916</accession>
<feature type="repeat" description="ANK" evidence="3">
    <location>
        <begin position="382"/>
        <end position="414"/>
    </location>
</feature>
<dbReference type="Pfam" id="PF12796">
    <property type="entry name" value="Ank_2"/>
    <property type="match status" value="2"/>
</dbReference>
<dbReference type="SMART" id="SM00248">
    <property type="entry name" value="ANK"/>
    <property type="match status" value="8"/>
</dbReference>
<reference evidence="5 6" key="1">
    <citation type="submission" date="2018-12" db="EMBL/GenBank/DDBJ databases">
        <title>Genome sequence and assembly of Colletotrichum trifolii.</title>
        <authorList>
            <person name="Gan P."/>
            <person name="Shirasu K."/>
        </authorList>
    </citation>
    <scope>NUCLEOTIDE SEQUENCE [LARGE SCALE GENOMIC DNA]</scope>
    <source>
        <strain evidence="5 6">543-2</strain>
    </source>
</reference>
<keyword evidence="6" id="KW-1185">Reference proteome</keyword>
<feature type="region of interest" description="Disordered" evidence="4">
    <location>
        <begin position="145"/>
        <end position="167"/>
    </location>
</feature>
<dbReference type="PROSITE" id="PS50297">
    <property type="entry name" value="ANK_REP_REGION"/>
    <property type="match status" value="1"/>
</dbReference>
<organism evidence="5 6">
    <name type="scientific">Colletotrichum trifolii</name>
    <dbReference type="NCBI Taxonomy" id="5466"/>
    <lineage>
        <taxon>Eukaryota</taxon>
        <taxon>Fungi</taxon>
        <taxon>Dikarya</taxon>
        <taxon>Ascomycota</taxon>
        <taxon>Pezizomycotina</taxon>
        <taxon>Sordariomycetes</taxon>
        <taxon>Hypocreomycetidae</taxon>
        <taxon>Glomerellales</taxon>
        <taxon>Glomerellaceae</taxon>
        <taxon>Colletotrichum</taxon>
        <taxon>Colletotrichum orbiculare species complex</taxon>
    </lineage>
</organism>
<dbReference type="InterPro" id="IPR036770">
    <property type="entry name" value="Ankyrin_rpt-contain_sf"/>
</dbReference>
<dbReference type="Proteomes" id="UP000295703">
    <property type="component" value="Unassembled WGS sequence"/>
</dbReference>
<evidence type="ECO:0000256" key="3">
    <source>
        <dbReference type="PROSITE-ProRule" id="PRU00023"/>
    </source>
</evidence>
<feature type="repeat" description="ANK" evidence="3">
    <location>
        <begin position="622"/>
        <end position="654"/>
    </location>
</feature>
<keyword evidence="1" id="KW-0677">Repeat</keyword>
<dbReference type="InterPro" id="IPR002110">
    <property type="entry name" value="Ankyrin_rpt"/>
</dbReference>
<dbReference type="PANTHER" id="PTHR24198">
    <property type="entry name" value="ANKYRIN REPEAT AND PROTEIN KINASE DOMAIN-CONTAINING PROTEIN"/>
    <property type="match status" value="1"/>
</dbReference>
<evidence type="ECO:0000256" key="4">
    <source>
        <dbReference type="SAM" id="MobiDB-lite"/>
    </source>
</evidence>
<dbReference type="STRING" id="5466.A0A4R8Q916"/>
<name>A0A4R8Q916_COLTR</name>
<dbReference type="PANTHER" id="PTHR24198:SF165">
    <property type="entry name" value="ANKYRIN REPEAT-CONTAINING PROTEIN-RELATED"/>
    <property type="match status" value="1"/>
</dbReference>
<evidence type="ECO:0000256" key="1">
    <source>
        <dbReference type="ARBA" id="ARBA00022737"/>
    </source>
</evidence>
<evidence type="ECO:0000313" key="5">
    <source>
        <dbReference type="EMBL" id="TDZ32184.1"/>
    </source>
</evidence>
<dbReference type="Gene3D" id="1.25.40.20">
    <property type="entry name" value="Ankyrin repeat-containing domain"/>
    <property type="match status" value="3"/>
</dbReference>
<dbReference type="EMBL" id="RYZW01000554">
    <property type="protein sequence ID" value="TDZ32184.1"/>
    <property type="molecule type" value="Genomic_DNA"/>
</dbReference>
<sequence length="744" mass="82294">MTKTNQEPFAIQAYICFAIAGRQLFFDSSPSRLIVSTLRRKTLQLFLDAVNLQLLAPGADSRWPALDSNRALSLAVYADDAAVLEAFLRSGHDPLTQKNTWPVLEFLRDTKELLEDDIVETFLRYISTDNLALLPAETKSKLITSNQVAASQSSHRPQSLGDTDSKKQQQVSLMKTLSGVIELDDGELCQRIIDQGVLIDGDINDCEDCPVRPLFKAMYGNKGACARTLLASGASVEAADCIHFPLALQNPVCLAVWYLLSSGDPSSDGLSSDGLSSDGLSSDGLSSDGLSSEVLSLLLDTSLKQRVCWTDSGLNPFHVAAMKADVLAMRTLLDHVKQNLGEYWYQHKKQDRESFLSMLLDTTGFTAPNLVWPGTLSEDLRISGTALHYAVAARSLACVELLTSNGASVDALDCLSRSPLVLAIQMGFEAAARHAIELGANQSAFDCDNRTALMTAAKYGSMEIIRCLDTRQIDLMSDLGENVLHHALQRETEVVEAFRYFVDKGASPHQHAQGRNSPIALAFMTLPIPEALITWILNDHQLSGVDDLNAAAIISYLAYMKRWKSFRMVAHIFRIQGNIGQSIHQISNLNSSPLCVAAMHDMVECFQSFAECGADIDNEGAEQGSPLMAASTYGRLEAVKWLVRNGAMISYTNEDGIYRNAFVAGRHHPDVKRWFLVGRFCEQGRLTTREHWNDRPAITAAWSGSVKFEWRMTGSYKRRKNESGFGYFCWLQRIKRESRGLIVR</sequence>
<dbReference type="Pfam" id="PF00023">
    <property type="entry name" value="Ank"/>
    <property type="match status" value="1"/>
</dbReference>